<dbReference type="RefSeq" id="XP_066612440.1">
    <property type="nucleotide sequence ID" value="XM_066759793.1"/>
</dbReference>
<feature type="domain" description="Inositol polyphosphate-related phosphatase" evidence="2">
    <location>
        <begin position="281"/>
        <end position="680"/>
    </location>
</feature>
<dbReference type="SUPFAM" id="SSF56219">
    <property type="entry name" value="DNase I-like"/>
    <property type="match status" value="1"/>
</dbReference>
<feature type="region of interest" description="Disordered" evidence="1">
    <location>
        <begin position="1050"/>
        <end position="1104"/>
    </location>
</feature>
<feature type="compositionally biased region" description="Acidic residues" evidence="1">
    <location>
        <begin position="721"/>
        <end position="730"/>
    </location>
</feature>
<feature type="region of interest" description="Disordered" evidence="1">
    <location>
        <begin position="484"/>
        <end position="521"/>
    </location>
</feature>
<evidence type="ECO:0000313" key="4">
    <source>
        <dbReference type="Proteomes" id="UP000054399"/>
    </source>
</evidence>
<dbReference type="Proteomes" id="UP000054399">
    <property type="component" value="Unassembled WGS sequence"/>
</dbReference>
<accession>A0ABR3BMR3</accession>
<feature type="region of interest" description="Disordered" evidence="1">
    <location>
        <begin position="712"/>
        <end position="731"/>
    </location>
</feature>
<sequence>MSILQRRIPSLGGDPQLATWQQLFRHTDRVIAAHPCRVRAHYNPFRHASALLVVTSAQPTEAAAVFIVAAPEDGKQPEILYTIPIIPTFKHNLEQTPPSPSTSFFHQSAKPHITLYLSCDDAAIELRIAANQSAKVQKFVTELRKYSDLANNTLYPSSLTHAWIDLYPVNSPDDENADAADESAVDPSKVIVVDHQEKTENTPIVTPSASHATLTPTTPLSETSSLSTPIPTSKSPKHEVNTTTSKQAEDPQPNPYLPTFSRTSFLRSRLFSSLPSWSSSIPIKIRTVSYNVNDKVPPKGTLELKGLVGGDDEEASDLIVVGLQEADLRSQALLISQGNSRADSWEVALFAGLGDKAGEYEKLVMTQYVGVVMIILVRKTLRPNISRVESSERGIGLLGFGGNKAGVAVRLKVHDTTLCFVNCHMAAFTSALDRRRQDYQILRSGLTFPRPLSSASLTSAPLSSSSAASISILPISSASSASSGTHASAVGTGTAAGAGAGTMSTSGTREEKTKSEGEEETINPVFEEFWPEVKDKLLTLEDCHLLIWMGDLNFRVDLPDGEVRKLVENKDWAGMLIRDQLKNDIKEGKSFVGFEEAEITFPPTFKYVHGSSTLDTKRSPAYTDRILYSFPCPTSTSPTPLSPCVPVSINKEKYTSHEELKWSDHRPVSCVFEVGVRKVDVEKRREGSRRAQKELDRLEEVWRPSLEIKVLPEPGDANADEKEEAQEEDEGGIHFGKVRCREKKERRVRLKNGGKVPVSWNFRQAGIGRDICKPFLWPFPSSGTVEPDGEMVLTIVLDVNEEWAAKLSLGEEDGNDVLVLQVEGGKDTFITVQSIFLPSIISLPLTFLSALPSPIRHLSLSERKSLFRSLLETAEKQPAASDENENDNEAAISIPTPFKPVKEIWTLLEYLMANPPSLSTWCRPSLYTSSFSSSASSAGIQTIMEHLNTLPSTTPLPPDVPHLIPPTLIYLLSSIPGGLLPESVQEQIEQKGVEDRDAAFGVLEGVKMVNTNTLIGMISVVRLCLGDGVGAQQGGAKIEEDANGREHVVEGGRKVEEPNPNSSISKGGINSTFNVVIPSTPESNTKASRNSADLSTSHSNAENNANLESVLESRDDTANLEPEGGALFELGDDEDDDDEGEVKEDAEDEDVVKDGDENQEERDSVPEIEKESKDASDAVKKDAEEEKNDAEEKKKDVKTKDEPTSSFDASIPITEPKTEPSLQPAAELTPSKPRPKTKRAKSLAEEFLGEASLIENDVSIDDTDSRTSGKVKIGDVTMDKVEKVDGETLETPKAPSRLPAGTGGANAATKKEEACTIDKLVDVLCPAVFGRVHVSAVGRERRRKFIKLLLEG</sequence>
<dbReference type="Gene3D" id="2.60.40.10">
    <property type="entry name" value="Immunoglobulins"/>
    <property type="match status" value="1"/>
</dbReference>
<keyword evidence="4" id="KW-1185">Reference proteome</keyword>
<dbReference type="EMBL" id="ATAM02000009">
    <property type="protein sequence ID" value="KAL0244073.1"/>
    <property type="molecule type" value="Genomic_DNA"/>
</dbReference>
<protein>
    <recommendedName>
        <fullName evidence="2">Inositol polyphosphate-related phosphatase domain-containing protein</fullName>
    </recommendedName>
</protein>
<dbReference type="GeneID" id="91992192"/>
<dbReference type="InterPro" id="IPR046985">
    <property type="entry name" value="IP5"/>
</dbReference>
<dbReference type="InterPro" id="IPR036691">
    <property type="entry name" value="Endo/exonu/phosph_ase_sf"/>
</dbReference>
<evidence type="ECO:0000313" key="3">
    <source>
        <dbReference type="EMBL" id="KAL0244073.1"/>
    </source>
</evidence>
<dbReference type="Pfam" id="PF22669">
    <property type="entry name" value="Exo_endo_phos2"/>
    <property type="match status" value="1"/>
</dbReference>
<dbReference type="InterPro" id="IPR048869">
    <property type="entry name" value="OCRL-1_2_ASH"/>
</dbReference>
<dbReference type="InterPro" id="IPR000300">
    <property type="entry name" value="IPPc"/>
</dbReference>
<dbReference type="PANTHER" id="PTHR11200:SF300">
    <property type="entry name" value="TYPE II INOSITOL 1,4,5-TRISPHOSPHATE 5-PHOSPHATASE"/>
    <property type="match status" value="1"/>
</dbReference>
<feature type="region of interest" description="Disordered" evidence="1">
    <location>
        <begin position="1118"/>
        <end position="1242"/>
    </location>
</feature>
<organism evidence="3 4">
    <name type="scientific">Cryptococcus tetragattii IND107</name>
    <dbReference type="NCBI Taxonomy" id="1296105"/>
    <lineage>
        <taxon>Eukaryota</taxon>
        <taxon>Fungi</taxon>
        <taxon>Dikarya</taxon>
        <taxon>Basidiomycota</taxon>
        <taxon>Agaricomycotina</taxon>
        <taxon>Tremellomycetes</taxon>
        <taxon>Tremellales</taxon>
        <taxon>Cryptococcaceae</taxon>
        <taxon>Cryptococcus</taxon>
        <taxon>Cryptococcus gattii species complex</taxon>
    </lineage>
</organism>
<reference evidence="3" key="1">
    <citation type="submission" date="2015-01" db="EMBL/GenBank/DDBJ databases">
        <authorList>
            <consortium name="The Broad Institute Genomics Platform"/>
            <person name="Cuomo C."/>
            <person name="Litvintseva A."/>
            <person name="Chen Y."/>
            <person name="Heitman J."/>
            <person name="Sun S."/>
            <person name="Springer D."/>
            <person name="Dromer F."/>
            <person name="Young S."/>
            <person name="Zeng Q."/>
            <person name="Gargeya S."/>
            <person name="Abouelleil A."/>
            <person name="Alvarado L."/>
            <person name="Chapman S.B."/>
            <person name="Gainer-Dewar J."/>
            <person name="Goldberg J."/>
            <person name="Griggs A."/>
            <person name="Gujja S."/>
            <person name="Hansen M."/>
            <person name="Howarth C."/>
            <person name="Imamovic A."/>
            <person name="Larimer J."/>
            <person name="Murphy C."/>
            <person name="Naylor J."/>
            <person name="Pearson M."/>
            <person name="Priest M."/>
            <person name="Roberts A."/>
            <person name="Saif S."/>
            <person name="Shea T."/>
            <person name="Sykes S."/>
            <person name="Wortman J."/>
            <person name="Nusbaum C."/>
            <person name="Birren B."/>
        </authorList>
    </citation>
    <scope>NUCLEOTIDE SEQUENCE</scope>
    <source>
        <strain evidence="3">IND107</strain>
    </source>
</reference>
<feature type="compositionally biased region" description="Acidic residues" evidence="1">
    <location>
        <begin position="1130"/>
        <end position="1151"/>
    </location>
</feature>
<feature type="compositionally biased region" description="Low complexity" evidence="1">
    <location>
        <begin position="484"/>
        <end position="493"/>
    </location>
</feature>
<dbReference type="SMART" id="SM00128">
    <property type="entry name" value="IPPc"/>
    <property type="match status" value="1"/>
</dbReference>
<gene>
    <name evidence="3" type="ORF">I308_105336</name>
</gene>
<evidence type="ECO:0000259" key="2">
    <source>
        <dbReference type="SMART" id="SM00128"/>
    </source>
</evidence>
<name>A0ABR3BMR3_9TREE</name>
<dbReference type="InterPro" id="IPR013783">
    <property type="entry name" value="Ig-like_fold"/>
</dbReference>
<dbReference type="PANTHER" id="PTHR11200">
    <property type="entry name" value="INOSITOL 5-PHOSPHATASE"/>
    <property type="match status" value="1"/>
</dbReference>
<feature type="compositionally biased region" description="Basic and acidic residues" evidence="1">
    <location>
        <begin position="1152"/>
        <end position="1203"/>
    </location>
</feature>
<feature type="compositionally biased region" description="Polar residues" evidence="1">
    <location>
        <begin position="201"/>
        <end position="212"/>
    </location>
</feature>
<dbReference type="Gene3D" id="3.60.10.10">
    <property type="entry name" value="Endonuclease/exonuclease/phosphatase"/>
    <property type="match status" value="1"/>
</dbReference>
<evidence type="ECO:0000256" key="1">
    <source>
        <dbReference type="SAM" id="MobiDB-lite"/>
    </source>
</evidence>
<comment type="caution">
    <text evidence="3">The sequence shown here is derived from an EMBL/GenBank/DDBJ whole genome shotgun (WGS) entry which is preliminary data.</text>
</comment>
<feature type="region of interest" description="Disordered" evidence="1">
    <location>
        <begin position="198"/>
        <end position="259"/>
    </location>
</feature>
<feature type="compositionally biased region" description="Low complexity" evidence="1">
    <location>
        <begin position="213"/>
        <end position="234"/>
    </location>
</feature>
<feature type="compositionally biased region" description="Polar residues" evidence="1">
    <location>
        <begin position="1080"/>
        <end position="1104"/>
    </location>
</feature>
<feature type="region of interest" description="Disordered" evidence="1">
    <location>
        <begin position="1284"/>
        <end position="1311"/>
    </location>
</feature>
<proteinExistence type="predicted"/>
<feature type="compositionally biased region" description="Polar residues" evidence="1">
    <location>
        <begin position="1059"/>
        <end position="1074"/>
    </location>
</feature>
<reference evidence="3" key="2">
    <citation type="submission" date="2024-01" db="EMBL/GenBank/DDBJ databases">
        <title>Comparative genomics of Cryptococcus and Kwoniella reveals pathogenesis evolution and contrasting modes of karyotype evolution via chromosome fusion or intercentromeric recombination.</title>
        <authorList>
            <person name="Coelho M.A."/>
            <person name="David-Palma M."/>
            <person name="Shea T."/>
            <person name="Bowers K."/>
            <person name="Mcginley-Smith S."/>
            <person name="Mohammad A.W."/>
            <person name="Gnirke A."/>
            <person name="Yurkov A.M."/>
            <person name="Nowrousian M."/>
            <person name="Sun S."/>
            <person name="Cuomo C.A."/>
            <person name="Heitman J."/>
        </authorList>
    </citation>
    <scope>NUCLEOTIDE SEQUENCE</scope>
    <source>
        <strain evidence="3">IND107</strain>
    </source>
</reference>
<dbReference type="Pfam" id="PF21310">
    <property type="entry name" value="OCRL-like_ASH"/>
    <property type="match status" value="1"/>
</dbReference>